<dbReference type="EMBL" id="CP036291">
    <property type="protein sequence ID" value="QDU87623.1"/>
    <property type="molecule type" value="Genomic_DNA"/>
</dbReference>
<dbReference type="AlphaFoldDB" id="A0A518D836"/>
<dbReference type="RefSeq" id="WP_145281679.1">
    <property type="nucleotide sequence ID" value="NZ_CP036291.1"/>
</dbReference>
<dbReference type="Proteomes" id="UP000317429">
    <property type="component" value="Chromosome"/>
</dbReference>
<dbReference type="KEGG" id="pnd:Pla175_09880"/>
<feature type="chain" id="PRO_5022166566" description="DUF1552 domain-containing protein" evidence="1">
    <location>
        <begin position="33"/>
        <end position="451"/>
    </location>
</feature>
<keyword evidence="3" id="KW-1185">Reference proteome</keyword>
<reference evidence="2 3" key="1">
    <citation type="submission" date="2019-02" db="EMBL/GenBank/DDBJ databases">
        <title>Deep-cultivation of Planctomycetes and their phenomic and genomic characterization uncovers novel biology.</title>
        <authorList>
            <person name="Wiegand S."/>
            <person name="Jogler M."/>
            <person name="Boedeker C."/>
            <person name="Pinto D."/>
            <person name="Vollmers J."/>
            <person name="Rivas-Marin E."/>
            <person name="Kohn T."/>
            <person name="Peeters S.H."/>
            <person name="Heuer A."/>
            <person name="Rast P."/>
            <person name="Oberbeckmann S."/>
            <person name="Bunk B."/>
            <person name="Jeske O."/>
            <person name="Meyerdierks A."/>
            <person name="Storesund J.E."/>
            <person name="Kallscheuer N."/>
            <person name="Luecker S."/>
            <person name="Lage O.M."/>
            <person name="Pohl T."/>
            <person name="Merkel B.J."/>
            <person name="Hornburger P."/>
            <person name="Mueller R.-W."/>
            <person name="Bruemmer F."/>
            <person name="Labrenz M."/>
            <person name="Spormann A.M."/>
            <person name="Op den Camp H."/>
            <person name="Overmann J."/>
            <person name="Amann R."/>
            <person name="Jetten M.S.M."/>
            <person name="Mascher T."/>
            <person name="Medema M.H."/>
            <person name="Devos D.P."/>
            <person name="Kaster A.-K."/>
            <person name="Ovreas L."/>
            <person name="Rohde M."/>
            <person name="Galperin M.Y."/>
            <person name="Jogler C."/>
        </authorList>
    </citation>
    <scope>NUCLEOTIDE SEQUENCE [LARGE SCALE GENOMIC DNA]</scope>
    <source>
        <strain evidence="2 3">Pla175</strain>
    </source>
</reference>
<evidence type="ECO:0000313" key="2">
    <source>
        <dbReference type="EMBL" id="QDU87623.1"/>
    </source>
</evidence>
<feature type="signal peptide" evidence="1">
    <location>
        <begin position="1"/>
        <end position="32"/>
    </location>
</feature>
<evidence type="ECO:0000313" key="3">
    <source>
        <dbReference type="Proteomes" id="UP000317429"/>
    </source>
</evidence>
<dbReference type="OrthoDB" id="9146593at2"/>
<dbReference type="InterPro" id="IPR006311">
    <property type="entry name" value="TAT_signal"/>
</dbReference>
<dbReference type="InterPro" id="IPR011447">
    <property type="entry name" value="DUF1552"/>
</dbReference>
<protein>
    <recommendedName>
        <fullName evidence="4">DUF1552 domain-containing protein</fullName>
    </recommendedName>
</protein>
<evidence type="ECO:0000256" key="1">
    <source>
        <dbReference type="SAM" id="SignalP"/>
    </source>
</evidence>
<sequence length="451" mass="48858" precursor="true">MNRFSLERRTFLRGAGAALALPMLDAMRPALAAAAAVAGPEAAAPPVRLAWVFFPNGTNYQRWKPEGLGVDWKPGPTLEPLAGDLRQDVTIVSGLAHVNARSLGDGPGDHARSAGAFLTGAHPRKTSGEGMQTGKSADQFAAETYGSVTRLPSLELGTEAGRAAGACDSGYSCAYSNNISWRSPSQPMPKETNPRLAFERLFGGLRGDMEARDQRLFSRKSVLDMVAEDARQLRGRLGGADRNKVDEYFQSVRDIERRIERDFGASLPAEAAAAQPLEEPADIGQHIRMMYDLMTLAFRTDSTRIATFMTSNEGANKTYPMVDVRDGHHQLSHHQNDPKKIAAIGRIDRYLVEQFAYFVQKLKETPDGDGVLLDNMAVVYGGAISDGNRHDHHDLPVVVAGRGGGLLTPGRHIAYPQETPMTNLYLSMLERVGAPVDRIGDSTGPLPGLSV</sequence>
<proteinExistence type="predicted"/>
<accession>A0A518D836</accession>
<name>A0A518D836_9BACT</name>
<organism evidence="2 3">
    <name type="scientific">Pirellulimonas nuda</name>
    <dbReference type="NCBI Taxonomy" id="2528009"/>
    <lineage>
        <taxon>Bacteria</taxon>
        <taxon>Pseudomonadati</taxon>
        <taxon>Planctomycetota</taxon>
        <taxon>Planctomycetia</taxon>
        <taxon>Pirellulales</taxon>
        <taxon>Lacipirellulaceae</taxon>
        <taxon>Pirellulimonas</taxon>
    </lineage>
</organism>
<keyword evidence="1" id="KW-0732">Signal</keyword>
<dbReference type="PROSITE" id="PS51318">
    <property type="entry name" value="TAT"/>
    <property type="match status" value="1"/>
</dbReference>
<dbReference type="Pfam" id="PF07586">
    <property type="entry name" value="HXXSHH"/>
    <property type="match status" value="1"/>
</dbReference>
<evidence type="ECO:0008006" key="4">
    <source>
        <dbReference type="Google" id="ProtNLM"/>
    </source>
</evidence>
<gene>
    <name evidence="2" type="ORF">Pla175_09880</name>
</gene>